<evidence type="ECO:0000256" key="2">
    <source>
        <dbReference type="SAM" id="SignalP"/>
    </source>
</evidence>
<feature type="domain" description="Alpha-2-macroglobulin bait region" evidence="3">
    <location>
        <begin position="1033"/>
        <end position="1174"/>
    </location>
</feature>
<evidence type="ECO:0000259" key="3">
    <source>
        <dbReference type="SMART" id="SM01359"/>
    </source>
</evidence>
<dbReference type="InterPro" id="IPR001599">
    <property type="entry name" value="Macroglobln_a2"/>
</dbReference>
<dbReference type="OrthoDB" id="9767116at2"/>
<dbReference type="Gene3D" id="2.60.40.1930">
    <property type="match status" value="1"/>
</dbReference>
<dbReference type="Gene3D" id="2.20.130.20">
    <property type="match status" value="1"/>
</dbReference>
<dbReference type="KEGG" id="plon:Pla110_34330"/>
<dbReference type="RefSeq" id="WP_144997246.1">
    <property type="nucleotide sequence ID" value="NZ_CP036281.1"/>
</dbReference>
<feature type="domain" description="Alpha-2-macroglobulin" evidence="4">
    <location>
        <begin position="1298"/>
        <end position="1388"/>
    </location>
</feature>
<dbReference type="InterPro" id="IPR002890">
    <property type="entry name" value="MG2"/>
</dbReference>
<sequence precursor="true">MLRLLFTLVFVAISSNLTGHLFAAEKGENPLFEQANQEQKDGNYKNAYDIYHDLVLKPETDTTTARRSLQELTTCLYNLDRIGEIDPLLEMVVMVHGDDWRIVQEVANSYRSVQHYGYIIGDEITRGHSRGGAQYVSLEERDRVRALQLMVQALELKLQDTEVKAKEKGDFYFELANTVQMSRSTYDSWKMQTLTDLSELPEPENSNPRFGGYRRMGAPDFDGAPVDDEGNPITFTVPESWEAAANDGQRWRWALAQAASTTSDHKMRVKMQLGDWGQSLFGVQTLRDQPLFYKQISQATDDPNKLDKTTAPYSVHTLGEDETLAQLATGIKRFTLPEDFSYIKIFLEIAAEDKGNYAEQALSRLENIFKNRRQYARAAEMIRENIKRFGPGNNDHKQKSLDQIIGNWGEFQVETESQIPSQGGKFLYRFRNGKQVHFEAVEIKLDELLKDCIEHLKSHPKQLDSLKLQFENIGQQLVEGNQEKYLGKKVAEWNVDLDPLAGHYDKLKTISAPLNQAGAYFITARMQDGNETRIVLWMNDTIIVSKRADNKSWYLVADAESGTPVPGANVEMIGYRIERPRPRNPNQIEIKTQHFAEFTDKEGQFTVSENRAPHNFNWLMIARTKEGRLAYLGFQSIWHQPKNDPGHDTHKAFYISDRPVYKPKDTVQFKFWVRNARYSTMAPAVYANKEFQLRLNDPQGKEVWTKKFTADAFGGFNGEYELPEEATLGTYSLNVIDNPRVQGWGSFRVEEYKKTEYEVTIDAPEEPVQLGEKITATIKAKYYFGAPVKNATVHFTVKRSEYSNRWYPSGTWDWLYGNGYWWFTPEWDWYPGFSRWGCVRPYPYWWPQQSDPPEVVLDQEVEIGADGSVTVEIDTALAEAMHGDQDHRYEITAEVVDESRRTIVGNGEVLVARELFDIVAWTNRGYARVGDTIEASFKAHTLNRKPVKGEGTVHLIKITYTEDGKPLETLVEKWDVATNEEGLVTQKMNLAEAGQYRISYLLKDEAGHEQEGATVLNVYGAGFDGKGFRYNDLELLVEQKEYQPGDKVQLRINTNRTGSTVLLFVRPVNGVYEVPYTLKLDGKSTSFEIDVRPDDMPNFFVEAMTISDGDIHSVTQNIVVPPEKRIMNIEVTADQPKYQPGEELKLQLKLTDLKGDPIQGSVVLSAYDKSVEYISGGSSIGDIKKFFWDFKRHHSSSTNSSWNHHSYVLYKRDQQRMEQLGTFGAIVEESFYDRGKGGFGGGTDHSITMMRSAPMSKMHLGGEMAMEMADGAPPAAPEAGAGGGESVEPTIRKDFADTAFWAANLEPDENGIVLVSFPMPDSLTTWKIASWGMGDRTRVGYGETEVITSKNLLVRLQAPRFFVETDEVVLSANIHSYLETDKSVQAILELEGGLLESMDELTREINLTAGEEIRIDWRVKVLQPGEVTLRMKALTDEESDAVEMSFPVYIHGAERMEAYAGTVKPEESSSTVEFDIPKERLPEQSVLKLRFSPSLAAAMIDALPYLANYPHKTTDAAMYRFVPTVITYNILKEMGVDLRQLKKKQTNLNAQELGDPQERAKQWKQYDKENPVYNPDKIEQFVKQHVDDVTNRQLSDGGWGWLSGYGEHSSPHITAQVVHGLILADKNQVALVPGMLDRGLAWLENYQQEQIRLIKNWEENEAKKAEHKKFKQKADNLDALVFGVLVEGGRVNEEMHAYLNRDRVSLSVYAKGLLGLALHTLGDKEGLAKVMENLEQYLQQDAENETAWLQLPAGHFWWFWYGNEDEANAIYLKLLSRTDPRSERARRLVKYILNNRKNSTYWSSISDTALSIEALAEYLKASGENRPDMVVEVWFDGQKQKEVKITPENLFEIDNKFTLEGVALESGRHTLELRKTGSGPLYYNAYVKTFSKEDFIEAAGLEIKVERRYTRLIPDNKETAVANSSGQAIDQLSENFKREPLVNHAELKSGDLIEVELIIDSKNDYEYLIFEDYKPAGLEAVDLRSGYNGNRLGAYMEFKNEKVKFFVQRLAHGKHSVTYQLRAEIPGKFSALPTQGSAMYAPELRANSDEMKLQIVD</sequence>
<proteinExistence type="inferred from homology"/>
<keyword evidence="2" id="KW-0732">Signal</keyword>
<dbReference type="PANTHER" id="PTHR40094:SF1">
    <property type="entry name" value="UBIQUITIN DOMAIN-CONTAINING PROTEIN"/>
    <property type="match status" value="1"/>
</dbReference>
<dbReference type="Pfam" id="PF17973">
    <property type="entry name" value="bMG10"/>
    <property type="match status" value="1"/>
</dbReference>
<name>A0A518CR30_9PLAN</name>
<evidence type="ECO:0000313" key="6">
    <source>
        <dbReference type="Proteomes" id="UP000317178"/>
    </source>
</evidence>
<reference evidence="5 6" key="1">
    <citation type="submission" date="2019-02" db="EMBL/GenBank/DDBJ databases">
        <title>Deep-cultivation of Planctomycetes and their phenomic and genomic characterization uncovers novel biology.</title>
        <authorList>
            <person name="Wiegand S."/>
            <person name="Jogler M."/>
            <person name="Boedeker C."/>
            <person name="Pinto D."/>
            <person name="Vollmers J."/>
            <person name="Rivas-Marin E."/>
            <person name="Kohn T."/>
            <person name="Peeters S.H."/>
            <person name="Heuer A."/>
            <person name="Rast P."/>
            <person name="Oberbeckmann S."/>
            <person name="Bunk B."/>
            <person name="Jeske O."/>
            <person name="Meyerdierks A."/>
            <person name="Storesund J.E."/>
            <person name="Kallscheuer N."/>
            <person name="Luecker S."/>
            <person name="Lage O.M."/>
            <person name="Pohl T."/>
            <person name="Merkel B.J."/>
            <person name="Hornburger P."/>
            <person name="Mueller R.-W."/>
            <person name="Bruemmer F."/>
            <person name="Labrenz M."/>
            <person name="Spormann A.M."/>
            <person name="Op den Camp H."/>
            <person name="Overmann J."/>
            <person name="Amann R."/>
            <person name="Jetten M.S.M."/>
            <person name="Mascher T."/>
            <person name="Medema M.H."/>
            <person name="Devos D.P."/>
            <person name="Kaster A.-K."/>
            <person name="Ovreas L."/>
            <person name="Rohde M."/>
            <person name="Galperin M.Y."/>
            <person name="Jogler C."/>
        </authorList>
    </citation>
    <scope>NUCLEOTIDE SEQUENCE [LARGE SCALE GENOMIC DNA]</scope>
    <source>
        <strain evidence="5 6">Pla110</strain>
    </source>
</reference>
<dbReference type="Pfam" id="PF01835">
    <property type="entry name" value="MG2"/>
    <property type="match status" value="1"/>
</dbReference>
<dbReference type="InterPro" id="IPR041246">
    <property type="entry name" value="Bact_MG10"/>
</dbReference>
<feature type="signal peptide" evidence="2">
    <location>
        <begin position="1"/>
        <end position="23"/>
    </location>
</feature>
<dbReference type="Gene3D" id="2.60.40.10">
    <property type="entry name" value="Immunoglobulins"/>
    <property type="match status" value="1"/>
</dbReference>
<dbReference type="InterPro" id="IPR008930">
    <property type="entry name" value="Terpenoid_cyclase/PrenylTrfase"/>
</dbReference>
<dbReference type="GO" id="GO:0004866">
    <property type="term" value="F:endopeptidase inhibitor activity"/>
    <property type="evidence" value="ECO:0007669"/>
    <property type="project" value="InterPro"/>
</dbReference>
<evidence type="ECO:0000259" key="4">
    <source>
        <dbReference type="SMART" id="SM01360"/>
    </source>
</evidence>
<dbReference type="InterPro" id="IPR013783">
    <property type="entry name" value="Ig-like_fold"/>
</dbReference>
<comment type="similarity">
    <text evidence="1">Belongs to the protease inhibitor I39 (alpha-2-macroglobulin) family. Bacterial alpha-2-macroglobulin subfamily.</text>
</comment>
<evidence type="ECO:0000256" key="1">
    <source>
        <dbReference type="ARBA" id="ARBA00010556"/>
    </source>
</evidence>
<feature type="chain" id="PRO_5021894928" evidence="2">
    <location>
        <begin position="24"/>
        <end position="2057"/>
    </location>
</feature>
<dbReference type="PANTHER" id="PTHR40094">
    <property type="entry name" value="ALPHA-2-MACROGLOBULIN HOMOLOG"/>
    <property type="match status" value="1"/>
</dbReference>
<keyword evidence="6" id="KW-1185">Reference proteome</keyword>
<dbReference type="Pfam" id="PF00207">
    <property type="entry name" value="A2M"/>
    <property type="match status" value="1"/>
</dbReference>
<dbReference type="Proteomes" id="UP000317178">
    <property type="component" value="Chromosome"/>
</dbReference>
<protein>
    <submittedName>
        <fullName evidence="5">MG2 domain protein</fullName>
    </submittedName>
</protein>
<dbReference type="InterPro" id="IPR011625">
    <property type="entry name" value="A2M_N_BRD"/>
</dbReference>
<dbReference type="EMBL" id="CP036281">
    <property type="protein sequence ID" value="QDU81689.1"/>
    <property type="molecule type" value="Genomic_DNA"/>
</dbReference>
<dbReference type="InterPro" id="IPR051802">
    <property type="entry name" value="YfhM-like"/>
</dbReference>
<dbReference type="Pfam" id="PF07703">
    <property type="entry name" value="A2M_BRD"/>
    <property type="match status" value="1"/>
</dbReference>
<evidence type="ECO:0000313" key="5">
    <source>
        <dbReference type="EMBL" id="QDU81689.1"/>
    </source>
</evidence>
<dbReference type="Gene3D" id="1.50.10.20">
    <property type="match status" value="1"/>
</dbReference>
<accession>A0A518CR30</accession>
<dbReference type="SMART" id="SM01360">
    <property type="entry name" value="A2M"/>
    <property type="match status" value="1"/>
</dbReference>
<organism evidence="5 6">
    <name type="scientific">Polystyrenella longa</name>
    <dbReference type="NCBI Taxonomy" id="2528007"/>
    <lineage>
        <taxon>Bacteria</taxon>
        <taxon>Pseudomonadati</taxon>
        <taxon>Planctomycetota</taxon>
        <taxon>Planctomycetia</taxon>
        <taxon>Planctomycetales</taxon>
        <taxon>Planctomycetaceae</taxon>
        <taxon>Polystyrenella</taxon>
    </lineage>
</organism>
<gene>
    <name evidence="5" type="ORF">Pla110_34330</name>
</gene>
<dbReference type="SUPFAM" id="SSF48239">
    <property type="entry name" value="Terpenoid cyclases/Protein prenyltransferases"/>
    <property type="match status" value="1"/>
</dbReference>
<dbReference type="SMART" id="SM01359">
    <property type="entry name" value="A2M_N_2"/>
    <property type="match status" value="1"/>
</dbReference>